<evidence type="ECO:0000313" key="4">
    <source>
        <dbReference type="Proteomes" id="UP001595607"/>
    </source>
</evidence>
<evidence type="ECO:0000256" key="2">
    <source>
        <dbReference type="SAM" id="Phobius"/>
    </source>
</evidence>
<feature type="region of interest" description="Disordered" evidence="1">
    <location>
        <begin position="315"/>
        <end position="365"/>
    </location>
</feature>
<keyword evidence="2" id="KW-1133">Transmembrane helix</keyword>
<evidence type="ECO:0000256" key="1">
    <source>
        <dbReference type="SAM" id="MobiDB-lite"/>
    </source>
</evidence>
<feature type="transmembrane region" description="Helical" evidence="2">
    <location>
        <begin position="12"/>
        <end position="32"/>
    </location>
</feature>
<organism evidence="3 4">
    <name type="scientific">Parvularcula lutaonensis</name>
    <dbReference type="NCBI Taxonomy" id="491923"/>
    <lineage>
        <taxon>Bacteria</taxon>
        <taxon>Pseudomonadati</taxon>
        <taxon>Pseudomonadota</taxon>
        <taxon>Alphaproteobacteria</taxon>
        <taxon>Parvularculales</taxon>
        <taxon>Parvularculaceae</taxon>
        <taxon>Parvularcula</taxon>
    </lineage>
</organism>
<evidence type="ECO:0000313" key="3">
    <source>
        <dbReference type="EMBL" id="MFC3302765.1"/>
    </source>
</evidence>
<protein>
    <recommendedName>
        <fullName evidence="5">OmpA-like domain-containing protein</fullName>
    </recommendedName>
</protein>
<reference evidence="4" key="1">
    <citation type="journal article" date="2019" name="Int. J. Syst. Evol. Microbiol.">
        <title>The Global Catalogue of Microorganisms (GCM) 10K type strain sequencing project: providing services to taxonomists for standard genome sequencing and annotation.</title>
        <authorList>
            <consortium name="The Broad Institute Genomics Platform"/>
            <consortium name="The Broad Institute Genome Sequencing Center for Infectious Disease"/>
            <person name="Wu L."/>
            <person name="Ma J."/>
        </authorList>
    </citation>
    <scope>NUCLEOTIDE SEQUENCE [LARGE SCALE GENOMIC DNA]</scope>
    <source>
        <strain evidence="4">KCTC 22245</strain>
    </source>
</reference>
<proteinExistence type="predicted"/>
<accession>A0ABV7MBJ8</accession>
<dbReference type="RefSeq" id="WP_189571503.1">
    <property type="nucleotide sequence ID" value="NZ_BMXU01000001.1"/>
</dbReference>
<keyword evidence="2" id="KW-0472">Membrane</keyword>
<keyword evidence="4" id="KW-1185">Reference proteome</keyword>
<comment type="caution">
    <text evidence="3">The sequence shown here is derived from an EMBL/GenBank/DDBJ whole genome shotgun (WGS) entry which is preliminary data.</text>
</comment>
<name>A0ABV7MBJ8_9PROT</name>
<evidence type="ECO:0008006" key="5">
    <source>
        <dbReference type="Google" id="ProtNLM"/>
    </source>
</evidence>
<feature type="transmembrane region" description="Helical" evidence="2">
    <location>
        <begin position="82"/>
        <end position="102"/>
    </location>
</feature>
<gene>
    <name evidence="3" type="ORF">ACFONP_08480</name>
</gene>
<sequence length="365" mass="38830">MGAIGSLLKGIIAAAVVTAIVWIGALLLLNVACPLGCEALAPYSELVKQPAPLLGEGMSMAMLLIAILFLGLVIVLTPRDMVISLAAVFAILIGAVVFLMHMTPVLEAQEPEPEPVVTPAPELDAAASELPILEPARCAPDEFLSEDGCRKCMVTETVTRPPRLDFGPVETGAFWQYAKDRTVISGGQAMDVDSFVRSLASRADFCSAEAVLVFGSASSDGLRSVNEQRARRRAENLADAVREACGPSGPEIFALSLGQSEAERDVDEDRPVTITAIRRSNGYELTGELILDELGYELAEGRAVSPLLERRERFPHPWSGPNGTASALEVKPRPVETRMVPAPGAPESCGAPDLLGVDGRPPLRQ</sequence>
<keyword evidence="2" id="KW-0812">Transmembrane</keyword>
<dbReference type="Proteomes" id="UP001595607">
    <property type="component" value="Unassembled WGS sequence"/>
</dbReference>
<dbReference type="EMBL" id="JBHRVA010000002">
    <property type="protein sequence ID" value="MFC3302765.1"/>
    <property type="molecule type" value="Genomic_DNA"/>
</dbReference>
<feature type="transmembrane region" description="Helical" evidence="2">
    <location>
        <begin position="52"/>
        <end position="75"/>
    </location>
</feature>